<dbReference type="RefSeq" id="WP_073044129.1">
    <property type="nucleotide sequence ID" value="NZ_FQUO01000010.1"/>
</dbReference>
<dbReference type="InterPro" id="IPR021458">
    <property type="entry name" value="Rv0495c"/>
</dbReference>
<proteinExistence type="inferred from homology"/>
<evidence type="ECO:0008006" key="4">
    <source>
        <dbReference type="Google" id="ProtNLM"/>
    </source>
</evidence>
<organism evidence="2 3">
    <name type="scientific">Cnuella takakiae</name>
    <dbReference type="NCBI Taxonomy" id="1302690"/>
    <lineage>
        <taxon>Bacteria</taxon>
        <taxon>Pseudomonadati</taxon>
        <taxon>Bacteroidota</taxon>
        <taxon>Chitinophagia</taxon>
        <taxon>Chitinophagales</taxon>
        <taxon>Chitinophagaceae</taxon>
        <taxon>Cnuella</taxon>
    </lineage>
</organism>
<evidence type="ECO:0000313" key="2">
    <source>
        <dbReference type="EMBL" id="SHF60837.1"/>
    </source>
</evidence>
<accession>A0A1M5D1Z1</accession>
<reference evidence="2 3" key="1">
    <citation type="submission" date="2016-11" db="EMBL/GenBank/DDBJ databases">
        <authorList>
            <person name="Jaros S."/>
            <person name="Januszkiewicz K."/>
            <person name="Wedrychowicz H."/>
        </authorList>
    </citation>
    <scope>NUCLEOTIDE SEQUENCE [LARGE SCALE GENOMIC DNA]</scope>
    <source>
        <strain evidence="2 3">DSM 26897</strain>
    </source>
</reference>
<dbReference type="AlphaFoldDB" id="A0A1M5D1Z1"/>
<name>A0A1M5D1Z1_9BACT</name>
<comment type="similarity">
    <text evidence="1">Belongs to the Rv0495c family.</text>
</comment>
<dbReference type="STRING" id="1302690.BUE76_21285"/>
<evidence type="ECO:0000313" key="3">
    <source>
        <dbReference type="Proteomes" id="UP000184368"/>
    </source>
</evidence>
<protein>
    <recommendedName>
        <fullName evidence="4">DUF3109 family protein</fullName>
    </recommendedName>
</protein>
<sequence>MIQIDNVVLADEVVEAKFVCDLAKCKGGCCEDGDAGAPVTEEEMEIVRKNLAAILPYLTAEGRLELERQGLFTHDDEFGYVTPVMKDGLCAYGTRDAAGIIKCGIEAAYNDGKLGWKKPISCHLFPIRLIETSGYTMANYEPRDVLCKPACAFGKKLKVPVYQFLKEPLVRKFGQEFYDTLHQIAVEHFDITTPNRK</sequence>
<dbReference type="Pfam" id="PF11307">
    <property type="entry name" value="DUF3109"/>
    <property type="match status" value="1"/>
</dbReference>
<gene>
    <name evidence="2" type="ORF">SAMN05444008_11037</name>
</gene>
<dbReference type="EMBL" id="FQUO01000010">
    <property type="protein sequence ID" value="SHF60837.1"/>
    <property type="molecule type" value="Genomic_DNA"/>
</dbReference>
<keyword evidence="3" id="KW-1185">Reference proteome</keyword>
<dbReference type="OrthoDB" id="597501at2"/>
<evidence type="ECO:0000256" key="1">
    <source>
        <dbReference type="ARBA" id="ARBA00093770"/>
    </source>
</evidence>
<dbReference type="Proteomes" id="UP000184368">
    <property type="component" value="Unassembled WGS sequence"/>
</dbReference>